<dbReference type="GO" id="GO:0042773">
    <property type="term" value="P:ATP synthesis coupled electron transport"/>
    <property type="evidence" value="ECO:0007669"/>
    <property type="project" value="InterPro"/>
</dbReference>
<evidence type="ECO:0000256" key="6">
    <source>
        <dbReference type="RuleBase" id="RU000320"/>
    </source>
</evidence>
<dbReference type="GO" id="GO:0048038">
    <property type="term" value="F:quinone binding"/>
    <property type="evidence" value="ECO:0007669"/>
    <property type="project" value="UniProtKB-KW"/>
</dbReference>
<evidence type="ECO:0000313" key="8">
    <source>
        <dbReference type="EMBL" id="OGL52862.1"/>
    </source>
</evidence>
<dbReference type="InterPro" id="IPR001750">
    <property type="entry name" value="ND/Mrp_TM"/>
</dbReference>
<dbReference type="NCBIfam" id="TIGR01770">
    <property type="entry name" value="NDH_I_N"/>
    <property type="match status" value="1"/>
</dbReference>
<evidence type="ECO:0000256" key="5">
    <source>
        <dbReference type="HAMAP-Rule" id="MF_00445"/>
    </source>
</evidence>
<feature type="transmembrane region" description="Helical" evidence="5">
    <location>
        <begin position="207"/>
        <end position="230"/>
    </location>
</feature>
<feature type="transmembrane region" description="Helical" evidence="5">
    <location>
        <begin position="132"/>
        <end position="151"/>
    </location>
</feature>
<comment type="catalytic activity">
    <reaction evidence="5">
        <text>a quinone + NADH + 5 H(+)(in) = a quinol + NAD(+) + 4 H(+)(out)</text>
        <dbReference type="Rhea" id="RHEA:57888"/>
        <dbReference type="ChEBI" id="CHEBI:15378"/>
        <dbReference type="ChEBI" id="CHEBI:24646"/>
        <dbReference type="ChEBI" id="CHEBI:57540"/>
        <dbReference type="ChEBI" id="CHEBI:57945"/>
        <dbReference type="ChEBI" id="CHEBI:132124"/>
    </reaction>
</comment>
<feature type="transmembrane region" description="Helical" evidence="5">
    <location>
        <begin position="109"/>
        <end position="126"/>
    </location>
</feature>
<comment type="subcellular location">
    <subcellularLocation>
        <location evidence="5">Cell membrane</location>
        <topology evidence="5">Multi-pass membrane protein</topology>
    </subcellularLocation>
    <subcellularLocation>
        <location evidence="1">Endomembrane system</location>
        <topology evidence="1">Multi-pass membrane protein</topology>
    </subcellularLocation>
    <subcellularLocation>
        <location evidence="6">Membrane</location>
        <topology evidence="6">Multi-pass membrane protein</topology>
    </subcellularLocation>
</comment>
<feature type="transmembrane region" description="Helical" evidence="5">
    <location>
        <begin position="464"/>
        <end position="489"/>
    </location>
</feature>
<comment type="caution">
    <text evidence="8">The sequence shown here is derived from an EMBL/GenBank/DDBJ whole genome shotgun (WGS) entry which is preliminary data.</text>
</comment>
<keyword evidence="2 5" id="KW-0812">Transmembrane</keyword>
<dbReference type="PRINTS" id="PR01434">
    <property type="entry name" value="NADHDHGNASE5"/>
</dbReference>
<dbReference type="Pfam" id="PF00361">
    <property type="entry name" value="Proton_antipo_M"/>
    <property type="match status" value="1"/>
</dbReference>
<feature type="transmembrane region" description="Helical" evidence="5">
    <location>
        <begin position="163"/>
        <end position="182"/>
    </location>
</feature>
<dbReference type="PANTHER" id="PTHR22773">
    <property type="entry name" value="NADH DEHYDROGENASE"/>
    <property type="match status" value="1"/>
</dbReference>
<protein>
    <recommendedName>
        <fullName evidence="5">NADH-quinone oxidoreductase subunit N</fullName>
        <ecNumber evidence="5">7.1.1.-</ecNumber>
    </recommendedName>
    <alternativeName>
        <fullName evidence="5">NADH dehydrogenase I subunit N</fullName>
    </alternativeName>
    <alternativeName>
        <fullName evidence="5">NDH-1 subunit N</fullName>
    </alternativeName>
</protein>
<evidence type="ECO:0000313" key="9">
    <source>
        <dbReference type="Proteomes" id="UP000178082"/>
    </source>
</evidence>
<dbReference type="EMBL" id="MGDI01000029">
    <property type="protein sequence ID" value="OGL52862.1"/>
    <property type="molecule type" value="Genomic_DNA"/>
</dbReference>
<feature type="transmembrane region" description="Helical" evidence="5">
    <location>
        <begin position="40"/>
        <end position="61"/>
    </location>
</feature>
<dbReference type="AlphaFoldDB" id="A0A1F7SGE9"/>
<reference evidence="8 9" key="1">
    <citation type="journal article" date="2016" name="Nat. Commun.">
        <title>Thousands of microbial genomes shed light on interconnected biogeochemical processes in an aquifer system.</title>
        <authorList>
            <person name="Anantharaman K."/>
            <person name="Brown C.T."/>
            <person name="Hug L.A."/>
            <person name="Sharon I."/>
            <person name="Castelle C.J."/>
            <person name="Probst A.J."/>
            <person name="Thomas B.C."/>
            <person name="Singh A."/>
            <person name="Wilkins M.J."/>
            <person name="Karaoz U."/>
            <person name="Brodie E.L."/>
            <person name="Williams K.H."/>
            <person name="Hubbard S.S."/>
            <person name="Banfield J.F."/>
        </authorList>
    </citation>
    <scope>NUCLEOTIDE SEQUENCE [LARGE SCALE GENOMIC DNA]</scope>
</reference>
<feature type="transmembrane region" description="Helical" evidence="5">
    <location>
        <begin position="76"/>
        <end position="97"/>
    </location>
</feature>
<comment type="subunit">
    <text evidence="5">NDH-1 is composed of 14 different subunits. Subunits NuoA, H, J, K, L, M, N constitute the membrane sector of the complex.</text>
</comment>
<dbReference type="STRING" id="1817883.A3G31_00505"/>
<evidence type="ECO:0000259" key="7">
    <source>
        <dbReference type="Pfam" id="PF00361"/>
    </source>
</evidence>
<keyword evidence="4 5" id="KW-0472">Membrane</keyword>
<feature type="transmembrane region" description="Helical" evidence="5">
    <location>
        <begin position="343"/>
        <end position="364"/>
    </location>
</feature>
<keyword evidence="5" id="KW-1003">Cell membrane</keyword>
<proteinExistence type="inferred from homology"/>
<feature type="transmembrane region" description="Helical" evidence="5">
    <location>
        <begin position="300"/>
        <end position="323"/>
    </location>
</feature>
<dbReference type="GO" id="GO:0050136">
    <property type="term" value="F:NADH dehydrogenase (quinone) (non-electrogenic) activity"/>
    <property type="evidence" value="ECO:0007669"/>
    <property type="project" value="UniProtKB-UniRule"/>
</dbReference>
<feature type="domain" description="NADH:quinone oxidoreductase/Mrp antiporter transmembrane" evidence="7">
    <location>
        <begin position="126"/>
        <end position="436"/>
    </location>
</feature>
<name>A0A1F7SGE9_9BACT</name>
<comment type="function">
    <text evidence="5">NDH-1 shuttles electrons from NADH, via FMN and iron-sulfur (Fe-S) centers, to quinones in the respiratory chain. The immediate electron acceptor for the enzyme in this species is believed to be ubiquinone. Couples the redox reaction to proton translocation (for every two electrons transferred, four hydrogen ions are translocated across the cytoplasmic membrane), and thus conserves the redox energy in a proton gradient.</text>
</comment>
<keyword evidence="5" id="KW-0520">NAD</keyword>
<dbReference type="InterPro" id="IPR010096">
    <property type="entry name" value="NADH-Q_OxRdtase_suN/2"/>
</dbReference>
<feature type="transmembrane region" description="Helical" evidence="5">
    <location>
        <begin position="422"/>
        <end position="443"/>
    </location>
</feature>
<feature type="transmembrane region" description="Helical" evidence="5">
    <location>
        <begin position="385"/>
        <end position="402"/>
    </location>
</feature>
<evidence type="ECO:0000256" key="2">
    <source>
        <dbReference type="ARBA" id="ARBA00022692"/>
    </source>
</evidence>
<organism evidence="8 9">
    <name type="scientific">Candidatus Schekmanbacteria bacterium RIFCSPLOWO2_12_FULL_38_15</name>
    <dbReference type="NCBI Taxonomy" id="1817883"/>
    <lineage>
        <taxon>Bacteria</taxon>
        <taxon>Candidatus Schekmaniibacteriota</taxon>
    </lineage>
</organism>
<evidence type="ECO:0000256" key="3">
    <source>
        <dbReference type="ARBA" id="ARBA00022989"/>
    </source>
</evidence>
<feature type="transmembrane region" description="Helical" evidence="5">
    <location>
        <begin position="251"/>
        <end position="268"/>
    </location>
</feature>
<keyword evidence="5" id="KW-0813">Transport</keyword>
<dbReference type="GO" id="GO:0008137">
    <property type="term" value="F:NADH dehydrogenase (ubiquinone) activity"/>
    <property type="evidence" value="ECO:0007669"/>
    <property type="project" value="InterPro"/>
</dbReference>
<sequence length="497" mass="54336">MDIYQFIPNLSLLYPELIITVLALVVLLADLVVSKSRKVIIAWITAIGLVTSLISSLPLIGVNETTFSGMFVCDPFALFFKIIFIAIGLITILLSISYINLEKIHLGEYYALLLFSILGMMVMAAANDLMIVYLGIELMALSVYALVGFLKHDLKSNEAALKYFVLGAFTSGVLLYGISLLYGETGSTNLEEIQKSLLTGDTSRTTVLAVVLLIAGFAFKIAAVPFHLWCPDAYDGAPTSVTAFMSVGPKAAGFAALLRVFIVGLIPLKDDWSILLWLVSAATMIVGNIMAVTQTNVKRLLAYSSIAHAGYGLIGLVAAGELIEINKTGIVFTESGKMSVCMVMFYMLVYTFMNLGAFGMVLLMRKNSERGDQISDFTGLARTNPFFAATMAIFLLSLMGIPPLAGFVGKFYIFTVAIHAKLYWLAVIGVLTSAISAYYYFLLIKAMYLDEPKENFQIFSSRSLAFAIIISLIMTVLIGIYPAPFLSFARESIFRLM</sequence>
<dbReference type="HAMAP" id="MF_00445">
    <property type="entry name" value="NDH1_NuoN_1"/>
    <property type="match status" value="1"/>
</dbReference>
<keyword evidence="5" id="KW-0830">Ubiquinone</keyword>
<keyword evidence="5" id="KW-0874">Quinone</keyword>
<comment type="similarity">
    <text evidence="5">Belongs to the complex I subunit 2 family.</text>
</comment>
<dbReference type="EC" id="7.1.1.-" evidence="5"/>
<feature type="transmembrane region" description="Helical" evidence="5">
    <location>
        <begin position="12"/>
        <end position="33"/>
    </location>
</feature>
<keyword evidence="3 5" id="KW-1133">Transmembrane helix</keyword>
<evidence type="ECO:0000256" key="1">
    <source>
        <dbReference type="ARBA" id="ARBA00004127"/>
    </source>
</evidence>
<gene>
    <name evidence="5" type="primary">nuoN</name>
    <name evidence="8" type="ORF">A3G31_00505</name>
</gene>
<feature type="transmembrane region" description="Helical" evidence="5">
    <location>
        <begin position="274"/>
        <end position="293"/>
    </location>
</feature>
<accession>A0A1F7SGE9</accession>
<dbReference type="GO" id="GO:0005886">
    <property type="term" value="C:plasma membrane"/>
    <property type="evidence" value="ECO:0007669"/>
    <property type="project" value="UniProtKB-SubCell"/>
</dbReference>
<dbReference type="Proteomes" id="UP000178082">
    <property type="component" value="Unassembled WGS sequence"/>
</dbReference>
<dbReference type="GO" id="GO:0012505">
    <property type="term" value="C:endomembrane system"/>
    <property type="evidence" value="ECO:0007669"/>
    <property type="project" value="UniProtKB-SubCell"/>
</dbReference>
<evidence type="ECO:0000256" key="4">
    <source>
        <dbReference type="ARBA" id="ARBA00023136"/>
    </source>
</evidence>
<keyword evidence="5" id="KW-1278">Translocase</keyword>